<evidence type="ECO:0000256" key="2">
    <source>
        <dbReference type="ARBA" id="ARBA00022527"/>
    </source>
</evidence>
<keyword evidence="5 10" id="KW-0418">Kinase</keyword>
<keyword evidence="8" id="KW-1133">Transmembrane helix</keyword>
<dbReference type="CDD" id="cd14014">
    <property type="entry name" value="STKc_PknB_like"/>
    <property type="match status" value="1"/>
</dbReference>
<dbReference type="GO" id="GO:0016301">
    <property type="term" value="F:kinase activity"/>
    <property type="evidence" value="ECO:0007669"/>
    <property type="project" value="UniProtKB-KW"/>
</dbReference>
<feature type="compositionally biased region" description="Low complexity" evidence="7">
    <location>
        <begin position="285"/>
        <end position="295"/>
    </location>
</feature>
<proteinExistence type="predicted"/>
<evidence type="ECO:0000259" key="9">
    <source>
        <dbReference type="PROSITE" id="PS50011"/>
    </source>
</evidence>
<dbReference type="PANTHER" id="PTHR43289">
    <property type="entry name" value="MITOGEN-ACTIVATED PROTEIN KINASE KINASE KINASE 20-RELATED"/>
    <property type="match status" value="1"/>
</dbReference>
<dbReference type="SMART" id="SM00220">
    <property type="entry name" value="S_TKc"/>
    <property type="match status" value="1"/>
</dbReference>
<dbReference type="RefSeq" id="WP_231252052.1">
    <property type="nucleotide sequence ID" value="NZ_BAAAMQ010000015.1"/>
</dbReference>
<feature type="domain" description="Protein kinase" evidence="9">
    <location>
        <begin position="6"/>
        <end position="258"/>
    </location>
</feature>
<evidence type="ECO:0000313" key="10">
    <source>
        <dbReference type="EMBL" id="GAA2111836.1"/>
    </source>
</evidence>
<dbReference type="InterPro" id="IPR000719">
    <property type="entry name" value="Prot_kinase_dom"/>
</dbReference>
<dbReference type="Pfam" id="PF00069">
    <property type="entry name" value="Pkinase"/>
    <property type="match status" value="1"/>
</dbReference>
<keyword evidence="6" id="KW-0067">ATP-binding</keyword>
<feature type="compositionally biased region" description="Polar residues" evidence="7">
    <location>
        <begin position="345"/>
        <end position="368"/>
    </location>
</feature>
<evidence type="ECO:0000256" key="8">
    <source>
        <dbReference type="SAM" id="Phobius"/>
    </source>
</evidence>
<dbReference type="PANTHER" id="PTHR43289:SF6">
    <property type="entry name" value="SERINE_THREONINE-PROTEIN KINASE NEKL-3"/>
    <property type="match status" value="1"/>
</dbReference>
<dbReference type="EC" id="2.7.11.1" evidence="1"/>
<name>A0ABP5J7F6_9ACTN</name>
<dbReference type="Gene3D" id="3.30.200.20">
    <property type="entry name" value="Phosphorylase Kinase, domain 1"/>
    <property type="match status" value="1"/>
</dbReference>
<evidence type="ECO:0000256" key="5">
    <source>
        <dbReference type="ARBA" id="ARBA00022777"/>
    </source>
</evidence>
<evidence type="ECO:0000256" key="4">
    <source>
        <dbReference type="ARBA" id="ARBA00022741"/>
    </source>
</evidence>
<dbReference type="InterPro" id="IPR008271">
    <property type="entry name" value="Ser/Thr_kinase_AS"/>
</dbReference>
<reference evidence="11" key="1">
    <citation type="journal article" date="2019" name="Int. J. Syst. Evol. Microbiol.">
        <title>The Global Catalogue of Microorganisms (GCM) 10K type strain sequencing project: providing services to taxonomists for standard genome sequencing and annotation.</title>
        <authorList>
            <consortium name="The Broad Institute Genomics Platform"/>
            <consortium name="The Broad Institute Genome Sequencing Center for Infectious Disease"/>
            <person name="Wu L."/>
            <person name="Ma J."/>
        </authorList>
    </citation>
    <scope>NUCLEOTIDE SEQUENCE [LARGE SCALE GENOMIC DNA]</scope>
    <source>
        <strain evidence="11">JCM 13813</strain>
    </source>
</reference>
<dbReference type="PROSITE" id="PS50011">
    <property type="entry name" value="PROTEIN_KINASE_DOM"/>
    <property type="match status" value="1"/>
</dbReference>
<dbReference type="Proteomes" id="UP001501161">
    <property type="component" value="Unassembled WGS sequence"/>
</dbReference>
<organism evidence="10 11">
    <name type="scientific">Nocardioides furvisabuli</name>
    <dbReference type="NCBI Taxonomy" id="375542"/>
    <lineage>
        <taxon>Bacteria</taxon>
        <taxon>Bacillati</taxon>
        <taxon>Actinomycetota</taxon>
        <taxon>Actinomycetes</taxon>
        <taxon>Propionibacteriales</taxon>
        <taxon>Nocardioidaceae</taxon>
        <taxon>Nocardioides</taxon>
    </lineage>
</organism>
<dbReference type="EMBL" id="BAAAMQ010000015">
    <property type="protein sequence ID" value="GAA2111836.1"/>
    <property type="molecule type" value="Genomic_DNA"/>
</dbReference>
<dbReference type="InterPro" id="IPR011009">
    <property type="entry name" value="Kinase-like_dom_sf"/>
</dbReference>
<protein>
    <recommendedName>
        <fullName evidence="1">non-specific serine/threonine protein kinase</fullName>
        <ecNumber evidence="1">2.7.11.1</ecNumber>
    </recommendedName>
</protein>
<evidence type="ECO:0000313" key="11">
    <source>
        <dbReference type="Proteomes" id="UP001501161"/>
    </source>
</evidence>
<feature type="region of interest" description="Disordered" evidence="7">
    <location>
        <begin position="285"/>
        <end position="311"/>
    </location>
</feature>
<keyword evidence="4" id="KW-0547">Nucleotide-binding</keyword>
<sequence length="486" mass="50819">MIAGRYTLVREIGRGGAGVVHLGHDEVLDRSVAIKRMGLLPGTTEDDVARAEREARLAAGINHPHVVSILDLVKDEDCYWLVMEHVEGRTVTELVAAEGPLEPTRAAGILAQAADGLVEAARAGIVHRDVKPSNVMVDDRDHAKLGDFGIARSADDAALTRTGLVTGSPAYLAPEVASGSVATTASDVWSLGATLFHAVVGRAPYDMGQNVLGGLYRIVHDDPPRLPDDHPLAAVLAGMMQKDPADRWPVERVRDELRRAASGTGVATSAGARPDSEATLTLGAVPGAAPSATSPASPPTAPVAAATGSSRRGRLPLARIATVVALAMLLGLGAWLLRPGDDSSDSTAEAPTGQSQEPEPSDTPSAEQPTDDPTTEPTTDEPTPAGDASSMRAFVDDYFSRVTSDPESTFELLTPEFQAQSGGFEGYSGFWSTIESATVSDIRADVDALSVTYTVSYVTTSGRRTTEPGRLLLQESGDGYLIAGEG</sequence>
<evidence type="ECO:0000256" key="7">
    <source>
        <dbReference type="SAM" id="MobiDB-lite"/>
    </source>
</evidence>
<dbReference type="Gene3D" id="1.10.510.10">
    <property type="entry name" value="Transferase(Phosphotransferase) domain 1"/>
    <property type="match status" value="1"/>
</dbReference>
<keyword evidence="3" id="KW-0808">Transferase</keyword>
<feature type="region of interest" description="Disordered" evidence="7">
    <location>
        <begin position="340"/>
        <end position="390"/>
    </location>
</feature>
<keyword evidence="8" id="KW-0472">Membrane</keyword>
<keyword evidence="11" id="KW-1185">Reference proteome</keyword>
<evidence type="ECO:0000256" key="3">
    <source>
        <dbReference type="ARBA" id="ARBA00022679"/>
    </source>
</evidence>
<evidence type="ECO:0000256" key="1">
    <source>
        <dbReference type="ARBA" id="ARBA00012513"/>
    </source>
</evidence>
<keyword evidence="2" id="KW-0723">Serine/threonine-protein kinase</keyword>
<feature type="compositionally biased region" description="Low complexity" evidence="7">
    <location>
        <begin position="375"/>
        <end position="384"/>
    </location>
</feature>
<dbReference type="PROSITE" id="PS00108">
    <property type="entry name" value="PROTEIN_KINASE_ST"/>
    <property type="match status" value="1"/>
</dbReference>
<comment type="caution">
    <text evidence="10">The sequence shown here is derived from an EMBL/GenBank/DDBJ whole genome shotgun (WGS) entry which is preliminary data.</text>
</comment>
<feature type="transmembrane region" description="Helical" evidence="8">
    <location>
        <begin position="317"/>
        <end position="337"/>
    </location>
</feature>
<gene>
    <name evidence="10" type="ORF">GCM10009726_28170</name>
</gene>
<dbReference type="SUPFAM" id="SSF56112">
    <property type="entry name" value="Protein kinase-like (PK-like)"/>
    <property type="match status" value="1"/>
</dbReference>
<keyword evidence="8" id="KW-0812">Transmembrane</keyword>
<accession>A0ABP5J7F6</accession>
<evidence type="ECO:0000256" key="6">
    <source>
        <dbReference type="ARBA" id="ARBA00022840"/>
    </source>
</evidence>